<dbReference type="EMBL" id="JACHWR010000001">
    <property type="protein sequence ID" value="MBB3040885.1"/>
    <property type="molecule type" value="Genomic_DNA"/>
</dbReference>
<keyword evidence="1" id="KW-0472">Membrane</keyword>
<protein>
    <submittedName>
        <fullName evidence="2">Uncharacterized protein</fullName>
    </submittedName>
</protein>
<evidence type="ECO:0000313" key="3">
    <source>
        <dbReference type="Proteomes" id="UP000589626"/>
    </source>
</evidence>
<feature type="transmembrane region" description="Helical" evidence="1">
    <location>
        <begin position="20"/>
        <end position="41"/>
    </location>
</feature>
<name>A0A7W4VSB5_9ACTN</name>
<proteinExistence type="predicted"/>
<accession>A0A7W4VSB5</accession>
<dbReference type="InterPro" id="IPR043777">
    <property type="entry name" value="DUF5719"/>
</dbReference>
<sequence length="473" mass="48114">MTQPRTTGGRRRTATRRGRLNLTMVLAVVLPLLSVAALLLVRPAEPAATTRPPERTTLTTATLVCPAGLPGAPELALTTVSDDVDGSVRVGLGKDAKDADLVSGRVTTTRAPDAVAVTGEDDSAPGLVAGRGGGDEPAVTACLPPAAGQWFTGVGAGASHRSVLELTNPDGGTAVADVTVLGRNGVVEAPRLRGVSVPGGSSVRLDLATLVPRTDELALEVVTARGRLGVALLDRFDRPGRAPLTQDWLPAQPAPATSNLLLGLAPGTGQRTLAIANPGDDEVRAEVKVVDSESVFAPDGAEEIRVPPRGVARVRVSSIVNAAVGQDALGLQVTSSGPVSAALRSVVGNDLSFATAGSSFDAEATVLVPKQPAEGRGAARRRVVLAGATTAGTVTVVALDANGDRLRRRTAEVVPDRGTVVKVPPTARLISVLPERTSVTGAVLTSSANGASMLPLTVPVRNGLVPDVRPGLP</sequence>
<keyword evidence="3" id="KW-1185">Reference proteome</keyword>
<gene>
    <name evidence="2" type="ORF">FHU40_000686</name>
</gene>
<dbReference type="AlphaFoldDB" id="A0A7W4VSB5"/>
<comment type="caution">
    <text evidence="2">The sequence shown here is derived from an EMBL/GenBank/DDBJ whole genome shotgun (WGS) entry which is preliminary data.</text>
</comment>
<reference evidence="2 3" key="1">
    <citation type="submission" date="2020-08" db="EMBL/GenBank/DDBJ databases">
        <title>Sequencing the genomes of 1000 actinobacteria strains.</title>
        <authorList>
            <person name="Klenk H.-P."/>
        </authorList>
    </citation>
    <scope>NUCLEOTIDE SEQUENCE [LARGE SCALE GENOMIC DNA]</scope>
    <source>
        <strain evidence="2 3">DSM 105498</strain>
    </source>
</reference>
<dbReference type="Pfam" id="PF18986">
    <property type="entry name" value="DUF5719"/>
    <property type="match status" value="1"/>
</dbReference>
<keyword evidence="1" id="KW-0812">Transmembrane</keyword>
<dbReference type="RefSeq" id="WP_183590864.1">
    <property type="nucleotide sequence ID" value="NZ_JACHWR010000001.1"/>
</dbReference>
<evidence type="ECO:0000256" key="1">
    <source>
        <dbReference type="SAM" id="Phobius"/>
    </source>
</evidence>
<dbReference type="Proteomes" id="UP000589626">
    <property type="component" value="Unassembled WGS sequence"/>
</dbReference>
<organism evidence="2 3">
    <name type="scientific">Nocardioides soli</name>
    <dbReference type="NCBI Taxonomy" id="1036020"/>
    <lineage>
        <taxon>Bacteria</taxon>
        <taxon>Bacillati</taxon>
        <taxon>Actinomycetota</taxon>
        <taxon>Actinomycetes</taxon>
        <taxon>Propionibacteriales</taxon>
        <taxon>Nocardioidaceae</taxon>
        <taxon>Nocardioides</taxon>
    </lineage>
</organism>
<evidence type="ECO:0000313" key="2">
    <source>
        <dbReference type="EMBL" id="MBB3040885.1"/>
    </source>
</evidence>
<keyword evidence="1" id="KW-1133">Transmembrane helix</keyword>